<feature type="compositionally biased region" description="Polar residues" evidence="1">
    <location>
        <begin position="89"/>
        <end position="99"/>
    </location>
</feature>
<comment type="caution">
    <text evidence="2">The sequence shown here is derived from an EMBL/GenBank/DDBJ whole genome shotgun (WGS) entry which is preliminary data.</text>
</comment>
<feature type="region of interest" description="Disordered" evidence="1">
    <location>
        <begin position="77"/>
        <end position="99"/>
    </location>
</feature>
<reference evidence="2 3" key="1">
    <citation type="submission" date="2020-04" db="EMBL/GenBank/DDBJ databases">
        <authorList>
            <person name="Hitch T.C.A."/>
            <person name="Wylensek D."/>
            <person name="Clavel T."/>
        </authorList>
    </citation>
    <scope>NUCLEOTIDE SEQUENCE [LARGE SCALE GENOMIC DNA]</scope>
    <source>
        <strain evidence="2 3">WB01_D5_05</strain>
    </source>
</reference>
<gene>
    <name evidence="2" type="ORF">HF838_17640</name>
</gene>
<protein>
    <submittedName>
        <fullName evidence="2">Uncharacterized protein</fullName>
    </submittedName>
</protein>
<evidence type="ECO:0000256" key="1">
    <source>
        <dbReference type="SAM" id="MobiDB-lite"/>
    </source>
</evidence>
<dbReference type="AlphaFoldDB" id="A0A848CY54"/>
<proteinExistence type="predicted"/>
<evidence type="ECO:0000313" key="3">
    <source>
        <dbReference type="Proteomes" id="UP000561326"/>
    </source>
</evidence>
<accession>A0A848CY54</accession>
<evidence type="ECO:0000313" key="2">
    <source>
        <dbReference type="EMBL" id="NMF00059.1"/>
    </source>
</evidence>
<dbReference type="RefSeq" id="WP_168975929.1">
    <property type="nucleotide sequence ID" value="NZ_JABAGO010000038.1"/>
</dbReference>
<name>A0A848CY54_ANEAE</name>
<sequence length="99" mass="11484">MAYPKTEQETVLVYEAESNAWNAYSTVPKHIRKLQAITQVTVVETDDYGPKAVRALLTEKQVRMVAERKLTDEQRQAMAKRMRERRVNIDSTVENTNED</sequence>
<dbReference type="EMBL" id="JABAGO010000038">
    <property type="protein sequence ID" value="NMF00059.1"/>
    <property type="molecule type" value="Genomic_DNA"/>
</dbReference>
<dbReference type="Proteomes" id="UP000561326">
    <property type="component" value="Unassembled WGS sequence"/>
</dbReference>
<organism evidence="2 3">
    <name type="scientific">Aneurinibacillus aneurinilyticus</name>
    <name type="common">Bacillus aneurinolyticus</name>
    <dbReference type="NCBI Taxonomy" id="1391"/>
    <lineage>
        <taxon>Bacteria</taxon>
        <taxon>Bacillati</taxon>
        <taxon>Bacillota</taxon>
        <taxon>Bacilli</taxon>
        <taxon>Bacillales</taxon>
        <taxon>Paenibacillaceae</taxon>
        <taxon>Aneurinibacillus group</taxon>
        <taxon>Aneurinibacillus</taxon>
    </lineage>
</organism>